<evidence type="ECO:0000313" key="3">
    <source>
        <dbReference type="Proteomes" id="UP000195787"/>
    </source>
</evidence>
<dbReference type="Proteomes" id="UP000195787">
    <property type="component" value="Unassembled WGS sequence"/>
</dbReference>
<dbReference type="InterPro" id="IPR001753">
    <property type="entry name" value="Enoyl-CoA_hydra/iso"/>
</dbReference>
<evidence type="ECO:0000313" key="2">
    <source>
        <dbReference type="EMBL" id="SJM62278.1"/>
    </source>
</evidence>
<reference evidence="2 3" key="1">
    <citation type="submission" date="2017-02" db="EMBL/GenBank/DDBJ databases">
        <authorList>
            <person name="Peterson S.W."/>
        </authorList>
    </citation>
    <scope>NUCLEOTIDE SEQUENCE [LARGE SCALE GENOMIC DNA]</scope>
    <source>
        <strain evidence="2 3">LMG 22410</strain>
    </source>
</reference>
<keyword evidence="2" id="KW-0456">Lyase</keyword>
<protein>
    <submittedName>
        <fullName evidence="2">Enoyl-CoA hydratase</fullName>
        <ecNumber evidence="2">4.2.1.17</ecNumber>
    </submittedName>
</protein>
<gene>
    <name evidence="2" type="ORF">CZ674_08230</name>
</gene>
<dbReference type="NCBIfam" id="NF005126">
    <property type="entry name" value="PRK06563.1"/>
    <property type="match status" value="1"/>
</dbReference>
<dbReference type="GO" id="GO:0004300">
    <property type="term" value="F:enoyl-CoA hydratase activity"/>
    <property type="evidence" value="ECO:0007669"/>
    <property type="project" value="UniProtKB-EC"/>
</dbReference>
<evidence type="ECO:0000256" key="1">
    <source>
        <dbReference type="ARBA" id="ARBA00005254"/>
    </source>
</evidence>
<dbReference type="Pfam" id="PF00378">
    <property type="entry name" value="ECH_1"/>
    <property type="match status" value="1"/>
</dbReference>
<dbReference type="AlphaFoldDB" id="A0A1R4G287"/>
<name>A0A1R4G287_9MICO</name>
<dbReference type="PANTHER" id="PTHR43802">
    <property type="entry name" value="ENOYL-COA HYDRATASE"/>
    <property type="match status" value="1"/>
</dbReference>
<proteinExistence type="inferred from homology"/>
<dbReference type="PANTHER" id="PTHR43802:SF1">
    <property type="entry name" value="IP11341P-RELATED"/>
    <property type="match status" value="1"/>
</dbReference>
<dbReference type="Gene3D" id="1.10.12.10">
    <property type="entry name" value="Lyase 2-enoyl-coa Hydratase, Chain A, domain 2"/>
    <property type="match status" value="1"/>
</dbReference>
<dbReference type="EMBL" id="FUHU01000036">
    <property type="protein sequence ID" value="SJM62278.1"/>
    <property type="molecule type" value="Genomic_DNA"/>
</dbReference>
<keyword evidence="3" id="KW-1185">Reference proteome</keyword>
<comment type="similarity">
    <text evidence="1">Belongs to the enoyl-CoA hydratase/isomerase family.</text>
</comment>
<organism evidence="2 3">
    <name type="scientific">Agrococcus casei LMG 22410</name>
    <dbReference type="NCBI Taxonomy" id="1255656"/>
    <lineage>
        <taxon>Bacteria</taxon>
        <taxon>Bacillati</taxon>
        <taxon>Actinomycetota</taxon>
        <taxon>Actinomycetes</taxon>
        <taxon>Micrococcales</taxon>
        <taxon>Microbacteriaceae</taxon>
        <taxon>Agrococcus</taxon>
    </lineage>
</organism>
<dbReference type="EC" id="4.2.1.17" evidence="2"/>
<dbReference type="InterPro" id="IPR029045">
    <property type="entry name" value="ClpP/crotonase-like_dom_sf"/>
</dbReference>
<sequence length="262" mass="27543">MSNNSVSNYLTIDRDGHILLIGLNRPDKRNAMNEAMLQELAAAYRQLHDDAELRVGVVYAHGDHFSAGLDLADIAPKLAAGSLDTVAGGLDPWGVQTEQTAKPVVLALQGYAYTLAIELALASDVVVAAESTQFAQLEVARGIMPFGGATLRFSRLGWGNAMQHILTGDTFDAREAHRIGLVQQVAADGEQLATAIEVAAQIARNAPLAVQASLASARAALTDYEGARAQLAPTAAGLAATKDAARAAESYLRGEPIPFEGN</sequence>
<dbReference type="CDD" id="cd06558">
    <property type="entry name" value="crotonase-like"/>
    <property type="match status" value="1"/>
</dbReference>
<dbReference type="InterPro" id="IPR014748">
    <property type="entry name" value="Enoyl-CoA_hydra_C"/>
</dbReference>
<dbReference type="Gene3D" id="3.90.226.10">
    <property type="entry name" value="2-enoyl-CoA Hydratase, Chain A, domain 1"/>
    <property type="match status" value="1"/>
</dbReference>
<accession>A0A1R4G287</accession>
<dbReference type="SUPFAM" id="SSF52096">
    <property type="entry name" value="ClpP/crotonase"/>
    <property type="match status" value="1"/>
</dbReference>